<evidence type="ECO:0000256" key="1">
    <source>
        <dbReference type="PROSITE-ProRule" id="PRU00023"/>
    </source>
</evidence>
<keyword evidence="2" id="KW-1185">Reference proteome</keyword>
<evidence type="ECO:0000313" key="2">
    <source>
        <dbReference type="Proteomes" id="UP000887564"/>
    </source>
</evidence>
<dbReference type="SMART" id="SM00248">
    <property type="entry name" value="ANK"/>
    <property type="match status" value="2"/>
</dbReference>
<keyword evidence="1" id="KW-0040">ANK repeat</keyword>
<reference evidence="3" key="1">
    <citation type="submission" date="2022-11" db="UniProtKB">
        <authorList>
            <consortium name="WormBaseParasite"/>
        </authorList>
    </citation>
    <scope>IDENTIFICATION</scope>
</reference>
<dbReference type="Gene3D" id="1.25.40.20">
    <property type="entry name" value="Ankyrin repeat-containing domain"/>
    <property type="match status" value="1"/>
</dbReference>
<dbReference type="Pfam" id="PF12796">
    <property type="entry name" value="Ank_2"/>
    <property type="match status" value="1"/>
</dbReference>
<feature type="repeat" description="ANK" evidence="1">
    <location>
        <begin position="31"/>
        <end position="63"/>
    </location>
</feature>
<dbReference type="InterPro" id="IPR002110">
    <property type="entry name" value="Ankyrin_rpt"/>
</dbReference>
<dbReference type="WBParaSite" id="PEQ_0000581401-mRNA-1">
    <property type="protein sequence ID" value="PEQ_0000581401-mRNA-1"/>
    <property type="gene ID" value="PEQ_0000581401"/>
</dbReference>
<accession>A0A914RUZ9</accession>
<proteinExistence type="predicted"/>
<protein>
    <submittedName>
        <fullName evidence="3">Uncharacterized protein</fullName>
    </submittedName>
</protein>
<name>A0A914RUZ9_PAREQ</name>
<dbReference type="PROSITE" id="PS50088">
    <property type="entry name" value="ANK_REPEAT"/>
    <property type="match status" value="1"/>
</dbReference>
<dbReference type="Proteomes" id="UP000887564">
    <property type="component" value="Unplaced"/>
</dbReference>
<dbReference type="AlphaFoldDB" id="A0A914RUZ9"/>
<dbReference type="InterPro" id="IPR036770">
    <property type="entry name" value="Ankyrin_rpt-contain_sf"/>
</dbReference>
<sequence length="94" mass="9987">MSPPILRVNALFPAISSGDIRLLPFSISDSNEDTPLARAVLNGHLLAAEELLKVGANINETERNGVPLLLRAIVAKNDEAAVFLLNKGADATIK</sequence>
<organism evidence="2 3">
    <name type="scientific">Parascaris equorum</name>
    <name type="common">Equine roundworm</name>
    <dbReference type="NCBI Taxonomy" id="6256"/>
    <lineage>
        <taxon>Eukaryota</taxon>
        <taxon>Metazoa</taxon>
        <taxon>Ecdysozoa</taxon>
        <taxon>Nematoda</taxon>
        <taxon>Chromadorea</taxon>
        <taxon>Rhabditida</taxon>
        <taxon>Spirurina</taxon>
        <taxon>Ascaridomorpha</taxon>
        <taxon>Ascaridoidea</taxon>
        <taxon>Ascarididae</taxon>
        <taxon>Parascaris</taxon>
    </lineage>
</organism>
<dbReference type="PROSITE" id="PS50297">
    <property type="entry name" value="ANK_REP_REGION"/>
    <property type="match status" value="1"/>
</dbReference>
<evidence type="ECO:0000313" key="3">
    <source>
        <dbReference type="WBParaSite" id="PEQ_0000581401-mRNA-1"/>
    </source>
</evidence>
<dbReference type="SUPFAM" id="SSF48403">
    <property type="entry name" value="Ankyrin repeat"/>
    <property type="match status" value="1"/>
</dbReference>